<evidence type="ECO:0000313" key="6">
    <source>
        <dbReference type="EMBL" id="SDR81569.1"/>
    </source>
</evidence>
<accession>A0A1H1M6A7</accession>
<evidence type="ECO:0000256" key="1">
    <source>
        <dbReference type="ARBA" id="ARBA00009792"/>
    </source>
</evidence>
<evidence type="ECO:0000256" key="4">
    <source>
        <dbReference type="ARBA" id="ARBA00023295"/>
    </source>
</evidence>
<dbReference type="Pfam" id="PF09261">
    <property type="entry name" value="Alpha-mann_mid"/>
    <property type="match status" value="1"/>
</dbReference>
<dbReference type="GO" id="GO:0030246">
    <property type="term" value="F:carbohydrate binding"/>
    <property type="evidence" value="ECO:0007669"/>
    <property type="project" value="InterPro"/>
</dbReference>
<dbReference type="SUPFAM" id="SSF88713">
    <property type="entry name" value="Glycoside hydrolase/deacetylase"/>
    <property type="match status" value="1"/>
</dbReference>
<feature type="domain" description="Glycoside hydrolase family 38 central" evidence="5">
    <location>
        <begin position="274"/>
        <end position="344"/>
    </location>
</feature>
<evidence type="ECO:0000256" key="2">
    <source>
        <dbReference type="ARBA" id="ARBA00022723"/>
    </source>
</evidence>
<dbReference type="InterPro" id="IPR027291">
    <property type="entry name" value="Glyco_hydro_38_N_sf"/>
</dbReference>
<dbReference type="PANTHER" id="PTHR46017">
    <property type="entry name" value="ALPHA-MANNOSIDASE 2C1"/>
    <property type="match status" value="1"/>
</dbReference>
<dbReference type="eggNOG" id="COG0383">
    <property type="taxonomic scope" value="Bacteria"/>
</dbReference>
<dbReference type="InterPro" id="IPR028995">
    <property type="entry name" value="Glyco_hydro_57/38_cen_sf"/>
</dbReference>
<evidence type="ECO:0000313" key="7">
    <source>
        <dbReference type="Proteomes" id="UP000185663"/>
    </source>
</evidence>
<dbReference type="AlphaFoldDB" id="A0A1H1M6A7"/>
<dbReference type="Gene3D" id="1.20.1270.50">
    <property type="entry name" value="Glycoside hydrolase family 38, central domain"/>
    <property type="match status" value="1"/>
</dbReference>
<dbReference type="Pfam" id="PF17677">
    <property type="entry name" value="Glyco_hydro38C2"/>
    <property type="match status" value="1"/>
</dbReference>
<dbReference type="RefSeq" id="WP_083371188.1">
    <property type="nucleotide sequence ID" value="NZ_LT629776.1"/>
</dbReference>
<dbReference type="EMBL" id="LT629776">
    <property type="protein sequence ID" value="SDR81569.1"/>
    <property type="molecule type" value="Genomic_DNA"/>
</dbReference>
<dbReference type="OrthoDB" id="1049785at2"/>
<proteinExistence type="inferred from homology"/>
<dbReference type="GO" id="GO:0006013">
    <property type="term" value="P:mannose metabolic process"/>
    <property type="evidence" value="ECO:0007669"/>
    <property type="project" value="InterPro"/>
</dbReference>
<keyword evidence="2" id="KW-0479">Metal-binding</keyword>
<dbReference type="Pfam" id="PF01074">
    <property type="entry name" value="Glyco_hydro_38N"/>
    <property type="match status" value="1"/>
</dbReference>
<dbReference type="SUPFAM" id="SSF74650">
    <property type="entry name" value="Galactose mutarotase-like"/>
    <property type="match status" value="1"/>
</dbReference>
<dbReference type="STRING" id="545619.SAMN04489860_0130"/>
<dbReference type="InterPro" id="IPR015341">
    <property type="entry name" value="Glyco_hydro_38_cen"/>
</dbReference>
<protein>
    <submittedName>
        <fullName evidence="6">Mannosylglycerate hydrolase</fullName>
    </submittedName>
</protein>
<dbReference type="SUPFAM" id="SSF88688">
    <property type="entry name" value="Families 57/38 glycoside transferase middle domain"/>
    <property type="match status" value="1"/>
</dbReference>
<dbReference type="Gene3D" id="2.70.98.30">
    <property type="entry name" value="Golgi alpha-mannosidase II, domain 4"/>
    <property type="match status" value="1"/>
</dbReference>
<keyword evidence="7" id="KW-1185">Reference proteome</keyword>
<sequence length="855" mass="92570">MTPRTHVVTHVHWDREWYRPFEGYRSRLVELAERICDDVGSGTLASFHLDGQTVTLDDVAAVRPDVADRLRCLVEDGRVTIGPWHVLADNQLVSAENLVRNLLLARRACGRTSSIGYSPDAFGHPADLPRILNGFGIDTALVWRGAPPEHARFRWTGPDGAEVFTVNQAYHQAEVLWDAETAAQAVGTFVENERRRLPDGPWLLLNGGDHLAPVPPSRRSDALAAAESATGTAVVESTLSDFFSEARRAVADLPVVDGELRHLGDRLTFLLPGTLSARGYVKALNDRAQVLLERFVEPALVRSSEAAHHDLLAHAWDLLVKNAPHDSICGCSVDEVHRETTVRAERVLEIGDQLVRRVGLHDGADLRGRGKLAHDTVDVLVTSGDGDDADGIVEVDVTTAPERVVTGLLDPDGRPVAVEAVELGPDQWFEADLDLMPDTLRGARHRLAFVAQAVPALGSAVYTVVLGDRATCAPSTSSGRTATVGGRVLTVADDASLTLTDADGHTVSGLGLLRDGGDRGDSYNYDPPLEDLEVVPRVIDVRVHESAVRTVLEIDAALATPQGLTPDRDARSATVVETPLRVRIEAWAHEQTLRWTVRLDNRADDHRLRWHVPVAGSPTSWSADTHWSVQTRPFTPVLGELPSEPGLEAACGTSPAHTFATAGDGPGRVAVLLDALPEVQGVVEGGSSLAVTLLRSVGWLSRFDLRSRTTGAGPAFEVAEAQSHGPREVRLALRLGDDAAVDLAVHAARHHVPFRAEQVRTAVAWRRTPERTMPRVAGALVSAFKRAESGDGAVLRVANPLDVDADVRIDLPSWVRTTRDVRLDESALADPVQVEDGRIAVVLRPSEVRSWHLGH</sequence>
<dbReference type="InterPro" id="IPR000602">
    <property type="entry name" value="Glyco_hydro_38_N"/>
</dbReference>
<dbReference type="PANTHER" id="PTHR46017:SF2">
    <property type="entry name" value="MANNOSYLGLYCERATE HYDROLASE"/>
    <property type="match status" value="1"/>
</dbReference>
<dbReference type="Proteomes" id="UP000185663">
    <property type="component" value="Chromosome I"/>
</dbReference>
<dbReference type="Gene3D" id="3.20.110.10">
    <property type="entry name" value="Glycoside hydrolase 38, N terminal domain"/>
    <property type="match status" value="1"/>
</dbReference>
<dbReference type="InterPro" id="IPR011330">
    <property type="entry name" value="Glyco_hydro/deAcase_b/a-brl"/>
</dbReference>
<dbReference type="InterPro" id="IPR041147">
    <property type="entry name" value="GH38_C"/>
</dbReference>
<dbReference type="InterPro" id="IPR011013">
    <property type="entry name" value="Gal_mutarotase_sf_dom"/>
</dbReference>
<dbReference type="GO" id="GO:0004559">
    <property type="term" value="F:alpha-mannosidase activity"/>
    <property type="evidence" value="ECO:0007669"/>
    <property type="project" value="InterPro"/>
</dbReference>
<dbReference type="SMART" id="SM00872">
    <property type="entry name" value="Alpha-mann_mid"/>
    <property type="match status" value="1"/>
</dbReference>
<reference evidence="6 7" key="1">
    <citation type="submission" date="2016-10" db="EMBL/GenBank/DDBJ databases">
        <authorList>
            <person name="de Groot N.N."/>
        </authorList>
    </citation>
    <scope>NUCLEOTIDE SEQUENCE [LARGE SCALE GENOMIC DNA]</scope>
    <source>
        <strain evidence="6 7">DSM 22126</strain>
    </source>
</reference>
<evidence type="ECO:0000259" key="5">
    <source>
        <dbReference type="SMART" id="SM00872"/>
    </source>
</evidence>
<comment type="similarity">
    <text evidence="1">Belongs to the glycosyl hydrolase 38 family.</text>
</comment>
<name>A0A1H1M6A7_9CELL</name>
<keyword evidence="4" id="KW-0326">Glycosidase</keyword>
<gene>
    <name evidence="6" type="ORF">SAMN04489860_0130</name>
</gene>
<dbReference type="GO" id="GO:0009313">
    <property type="term" value="P:oligosaccharide catabolic process"/>
    <property type="evidence" value="ECO:0007669"/>
    <property type="project" value="TreeGrafter"/>
</dbReference>
<dbReference type="GO" id="GO:0046872">
    <property type="term" value="F:metal ion binding"/>
    <property type="evidence" value="ECO:0007669"/>
    <property type="project" value="UniProtKB-KW"/>
</dbReference>
<organism evidence="6 7">
    <name type="scientific">Paraoerskovia marina</name>
    <dbReference type="NCBI Taxonomy" id="545619"/>
    <lineage>
        <taxon>Bacteria</taxon>
        <taxon>Bacillati</taxon>
        <taxon>Actinomycetota</taxon>
        <taxon>Actinomycetes</taxon>
        <taxon>Micrococcales</taxon>
        <taxon>Cellulomonadaceae</taxon>
        <taxon>Paraoerskovia</taxon>
    </lineage>
</organism>
<evidence type="ECO:0000256" key="3">
    <source>
        <dbReference type="ARBA" id="ARBA00022801"/>
    </source>
</evidence>
<dbReference type="InterPro" id="IPR037094">
    <property type="entry name" value="Glyco_hydro_38_cen_sf"/>
</dbReference>
<keyword evidence="3 6" id="KW-0378">Hydrolase</keyword>